<evidence type="ECO:0000256" key="3">
    <source>
        <dbReference type="ARBA" id="ARBA00009789"/>
    </source>
</evidence>
<evidence type="ECO:0000256" key="6">
    <source>
        <dbReference type="ARBA" id="ARBA00023229"/>
    </source>
</evidence>
<dbReference type="UniPathway" id="UPA00056">
    <property type="reaction ID" value="UER00093"/>
</dbReference>
<accession>A0A2V5IUU6</accession>
<dbReference type="SUPFAM" id="SSF53448">
    <property type="entry name" value="Nucleotide-diphospho-sugar transferases"/>
    <property type="match status" value="1"/>
</dbReference>
<dbReference type="AlphaFoldDB" id="A0A2V5IUU6"/>
<dbReference type="InterPro" id="IPR018294">
    <property type="entry name" value="ISPD_synthase_CS"/>
</dbReference>
<feature type="site" description="Transition state stabilizer" evidence="7">
    <location>
        <position position="28"/>
    </location>
</feature>
<evidence type="ECO:0000256" key="7">
    <source>
        <dbReference type="HAMAP-Rule" id="MF_00108"/>
    </source>
</evidence>
<dbReference type="NCBIfam" id="TIGR00453">
    <property type="entry name" value="ispD"/>
    <property type="match status" value="1"/>
</dbReference>
<dbReference type="PANTHER" id="PTHR32125:SF4">
    <property type="entry name" value="2-C-METHYL-D-ERYTHRITOL 4-PHOSPHATE CYTIDYLYLTRANSFERASE, CHLOROPLASTIC"/>
    <property type="match status" value="1"/>
</dbReference>
<comment type="caution">
    <text evidence="8">The sequence shown here is derived from an EMBL/GenBank/DDBJ whole genome shotgun (WGS) entry which is preliminary data.</text>
</comment>
<comment type="similarity">
    <text evidence="3 7">Belongs to the IspD/TarI cytidylyltransferase family. IspD subfamily.</text>
</comment>
<dbReference type="PANTHER" id="PTHR32125">
    <property type="entry name" value="2-C-METHYL-D-ERYTHRITOL 4-PHOSPHATE CYTIDYLYLTRANSFERASE, CHLOROPLASTIC"/>
    <property type="match status" value="1"/>
</dbReference>
<dbReference type="Pfam" id="PF01128">
    <property type="entry name" value="IspD"/>
    <property type="match status" value="1"/>
</dbReference>
<dbReference type="InterPro" id="IPR050088">
    <property type="entry name" value="IspD/TarI_cytidylyltransf_bact"/>
</dbReference>
<dbReference type="EC" id="2.7.7.60" evidence="7"/>
<keyword evidence="9" id="KW-1185">Reference proteome</keyword>
<sequence>MTEVKDGSCAVVVVAAGSGQRLGHGVPKARVPLAGSPMLVHAVRGVLKAGIAAQICVAIPEGDAALASICEQLAAEAATAGVLFTAVDGGAERSASVTAALEVIADGVTNIMIHDAARPLTPSGVFNRVAAALRDGAAAVIPALAVTDTIKTVVPASLPATGAGLEKVVDTPARHQLRAVQTPQGFRLDTLRRAHEYLLTLDAAAAASITDDAMLVEALGEVVFVVQGSTHSLKITTPMDLLLAEAMLAGPLRPRWIEG</sequence>
<protein>
    <recommendedName>
        <fullName evidence="7">2-C-methyl-D-erythritol 4-phosphate cytidylyltransferase</fullName>
        <ecNumber evidence="7">2.7.7.60</ecNumber>
    </recommendedName>
    <alternativeName>
        <fullName evidence="7">4-diphosphocytidyl-2C-methyl-D-erythritol synthase</fullName>
    </alternativeName>
    <alternativeName>
        <fullName evidence="7">MEP cytidylyltransferase</fullName>
        <shortName evidence="7">MCT</shortName>
    </alternativeName>
</protein>
<dbReference type="PROSITE" id="PS01295">
    <property type="entry name" value="ISPD"/>
    <property type="match status" value="1"/>
</dbReference>
<dbReference type="RefSeq" id="WP_110485815.1">
    <property type="nucleotide sequence ID" value="NZ_QJVC01000015.1"/>
</dbReference>
<proteinExistence type="inferred from homology"/>
<dbReference type="InterPro" id="IPR001228">
    <property type="entry name" value="IspD"/>
</dbReference>
<evidence type="ECO:0000256" key="5">
    <source>
        <dbReference type="ARBA" id="ARBA00022695"/>
    </source>
</evidence>
<feature type="site" description="Transition state stabilizer" evidence="7">
    <location>
        <position position="21"/>
    </location>
</feature>
<keyword evidence="5 7" id="KW-0548">Nucleotidyltransferase</keyword>
<organism evidence="8 9">
    <name type="scientific">Arthrobacter psychrolactophilus</name>
    <dbReference type="NCBI Taxonomy" id="92442"/>
    <lineage>
        <taxon>Bacteria</taxon>
        <taxon>Bacillati</taxon>
        <taxon>Actinomycetota</taxon>
        <taxon>Actinomycetes</taxon>
        <taxon>Micrococcales</taxon>
        <taxon>Micrococcaceae</taxon>
        <taxon>Arthrobacter</taxon>
    </lineage>
</organism>
<evidence type="ECO:0000256" key="2">
    <source>
        <dbReference type="ARBA" id="ARBA00004787"/>
    </source>
</evidence>
<gene>
    <name evidence="7 8" type="primary">ispD</name>
    <name evidence="8" type="ORF">CVS30_13300</name>
</gene>
<name>A0A2V5IUU6_9MICC</name>
<evidence type="ECO:0000256" key="1">
    <source>
        <dbReference type="ARBA" id="ARBA00001282"/>
    </source>
</evidence>
<feature type="site" description="Positions MEP for the nucleophilic attack" evidence="7">
    <location>
        <position position="174"/>
    </location>
</feature>
<dbReference type="Proteomes" id="UP000247980">
    <property type="component" value="Unassembled WGS sequence"/>
</dbReference>
<dbReference type="OrthoDB" id="9802561at2"/>
<keyword evidence="6 7" id="KW-0414">Isoprene biosynthesis</keyword>
<comment type="catalytic activity">
    <reaction evidence="1 7">
        <text>2-C-methyl-D-erythritol 4-phosphate + CTP + H(+) = 4-CDP-2-C-methyl-D-erythritol + diphosphate</text>
        <dbReference type="Rhea" id="RHEA:13429"/>
        <dbReference type="ChEBI" id="CHEBI:15378"/>
        <dbReference type="ChEBI" id="CHEBI:33019"/>
        <dbReference type="ChEBI" id="CHEBI:37563"/>
        <dbReference type="ChEBI" id="CHEBI:57823"/>
        <dbReference type="ChEBI" id="CHEBI:58262"/>
        <dbReference type="EC" id="2.7.7.60"/>
    </reaction>
</comment>
<feature type="site" description="Positions MEP for the nucleophilic attack" evidence="7">
    <location>
        <position position="234"/>
    </location>
</feature>
<dbReference type="GO" id="GO:0019288">
    <property type="term" value="P:isopentenyl diphosphate biosynthetic process, methylerythritol 4-phosphate pathway"/>
    <property type="evidence" value="ECO:0007669"/>
    <property type="project" value="UniProtKB-UniRule"/>
</dbReference>
<dbReference type="HAMAP" id="MF_00108">
    <property type="entry name" value="IspD"/>
    <property type="match status" value="1"/>
</dbReference>
<dbReference type="InterPro" id="IPR034683">
    <property type="entry name" value="IspD/TarI"/>
</dbReference>
<dbReference type="CDD" id="cd02516">
    <property type="entry name" value="CDP-ME_synthetase"/>
    <property type="match status" value="1"/>
</dbReference>
<dbReference type="FunFam" id="3.90.550.10:FF:000003">
    <property type="entry name" value="2-C-methyl-D-erythritol 4-phosphate cytidylyltransferase"/>
    <property type="match status" value="1"/>
</dbReference>
<dbReference type="EMBL" id="QJVC01000015">
    <property type="protein sequence ID" value="PYI37903.1"/>
    <property type="molecule type" value="Genomic_DNA"/>
</dbReference>
<reference evidence="8 9" key="1">
    <citation type="submission" date="2018-05" db="EMBL/GenBank/DDBJ databases">
        <title>Genetic diversity of glacier-inhabiting Cryobacterium bacteria in China and description of Cryobacterium mengkeensis sp. nov. and Arthrobacter glacialis sp. nov.</title>
        <authorList>
            <person name="Liu Q."/>
            <person name="Xin Y.-H."/>
        </authorList>
    </citation>
    <scope>NUCLEOTIDE SEQUENCE [LARGE SCALE GENOMIC DNA]</scope>
    <source>
        <strain evidence="8 9">B7</strain>
    </source>
</reference>
<evidence type="ECO:0000256" key="4">
    <source>
        <dbReference type="ARBA" id="ARBA00022679"/>
    </source>
</evidence>
<comment type="function">
    <text evidence="7">Catalyzes the formation of 4-diphosphocytidyl-2-C-methyl-D-erythritol from CTP and 2-C-methyl-D-erythritol 4-phosphate (MEP).</text>
</comment>
<evidence type="ECO:0000313" key="9">
    <source>
        <dbReference type="Proteomes" id="UP000247980"/>
    </source>
</evidence>
<evidence type="ECO:0000313" key="8">
    <source>
        <dbReference type="EMBL" id="PYI37903.1"/>
    </source>
</evidence>
<keyword evidence="4 7" id="KW-0808">Transferase</keyword>
<dbReference type="GO" id="GO:0050518">
    <property type="term" value="F:2-C-methyl-D-erythritol 4-phosphate cytidylyltransferase activity"/>
    <property type="evidence" value="ECO:0007669"/>
    <property type="project" value="UniProtKB-UniRule"/>
</dbReference>
<dbReference type="InterPro" id="IPR029044">
    <property type="entry name" value="Nucleotide-diphossugar_trans"/>
</dbReference>
<comment type="pathway">
    <text evidence="2 7">Isoprenoid biosynthesis; isopentenyl diphosphate biosynthesis via DXP pathway; isopentenyl diphosphate from 1-deoxy-D-xylulose 5-phosphate: step 2/6.</text>
</comment>
<dbReference type="Gene3D" id="3.90.550.10">
    <property type="entry name" value="Spore Coat Polysaccharide Biosynthesis Protein SpsA, Chain A"/>
    <property type="match status" value="1"/>
</dbReference>